<name>A0A859R6U2_9HYPH</name>
<organism evidence="1 2">
    <name type="scientific">Sinorhizobium mexicanum</name>
    <dbReference type="NCBI Taxonomy" id="375549"/>
    <lineage>
        <taxon>Bacteria</taxon>
        <taxon>Pseudomonadati</taxon>
        <taxon>Pseudomonadota</taxon>
        <taxon>Alphaproteobacteria</taxon>
        <taxon>Hyphomicrobiales</taxon>
        <taxon>Rhizobiaceae</taxon>
        <taxon>Sinorhizobium/Ensifer group</taxon>
        <taxon>Sinorhizobium</taxon>
    </lineage>
</organism>
<protein>
    <submittedName>
        <fullName evidence="1">DUF3775 domain-containing protein</fullName>
    </submittedName>
</protein>
<geneLocation type="plasmid" evidence="2">
    <name>pemeittgr7c</name>
</geneLocation>
<dbReference type="AlphaFoldDB" id="A0A859R6U2"/>
<dbReference type="EMBL" id="CP041241">
    <property type="protein sequence ID" value="QLL65218.1"/>
    <property type="molecule type" value="Genomic_DNA"/>
</dbReference>
<keyword evidence="2" id="KW-1185">Reference proteome</keyword>
<sequence length="139" mass="15355">MSEAWDLSLSPEKVCYFIVKAREFDVKDAVTDPDPASNASDDNMASVLEDQPDDPVEAELASAIWALNEDEQIDLVALSWLGRGDGKIEDWDDIRAQAADAHNNRTAAYLLGIPLLADYLEEAMAQFGESCQDYETGRL</sequence>
<gene>
    <name evidence="1" type="ORF">FKV68_28075</name>
</gene>
<reference evidence="1 2" key="1">
    <citation type="submission" date="2019-06" db="EMBL/GenBank/DDBJ databases">
        <title>Complete genome sequence of Ensifer mexicanus ITTG R7 isolated from nodules of Acacia angustissima (Mill.) Kuntze.</title>
        <authorList>
            <person name="Rincon-Rosales R."/>
            <person name="Rogel M.A."/>
            <person name="Guerrero G."/>
            <person name="Rincon-Molina C.I."/>
            <person name="Lopez-Lopez A."/>
            <person name="Martinez-Romero E."/>
        </authorList>
    </citation>
    <scope>NUCLEOTIDE SEQUENCE [LARGE SCALE GENOMIC DNA]</scope>
    <source>
        <strain evidence="1 2">ITTG R7</strain>
        <plasmid evidence="2">pemeittgr7c</plasmid>
    </source>
</reference>
<dbReference type="RefSeq" id="WP_180943681.1">
    <property type="nucleotide sequence ID" value="NZ_CP041241.1"/>
</dbReference>
<evidence type="ECO:0000313" key="1">
    <source>
        <dbReference type="EMBL" id="QLL65218.1"/>
    </source>
</evidence>
<accession>A0A859R6U2</accession>
<dbReference type="Proteomes" id="UP000510721">
    <property type="component" value="Plasmid pEmeITTGR7c"/>
</dbReference>
<proteinExistence type="predicted"/>
<dbReference type="KEGG" id="emx:FKV68_28075"/>
<keyword evidence="1" id="KW-0614">Plasmid</keyword>
<evidence type="ECO:0000313" key="2">
    <source>
        <dbReference type="Proteomes" id="UP000510721"/>
    </source>
</evidence>
<dbReference type="InterPro" id="IPR022254">
    <property type="entry name" value="DUF3775"/>
</dbReference>
<dbReference type="Pfam" id="PF12616">
    <property type="entry name" value="DUF3775"/>
    <property type="match status" value="1"/>
</dbReference>